<sequence>MLVIPRAVTYVAAAPLAFAGTVLAGVAVVAARVTLLGSLALAIDRALIQARPFAEVTPLLVVASAAGLAELGIRVLGALAAARLSTRVLGQVRARLVAALVELGPGWLRGQRAGRVQATVGDGVEALQGYVSAYLPQLAVATIAPTVLVLLGIVIDPPAGLAAGIAAVLLPLSKPLWTRLVGDRSRAHWEAYATLSARMQEALAGMPTLRLLDATGDRRAEIARDTERLKRENRSGLAISLIAYCLATVAVGLGTVVVTVLAGLGLVSGRIGPLTALVLVLGVAEVFRPLLELESFWSAGFRGRAAAEAIDEILGAPRPLVMSAGSEVSAGSGVVSGGCSASLGGPAVRFERVSFTHPGSAAAALVGIDLDIAPGETLALVGRSGAGKSTLVHLLQRWYDPDQGRVLVNGQDIATIELTDHRHRIAVVSQDVHLLGSTIRDHLLLARPDAEDAMLLDVLHRARALDVVAGLPDGIDTPLGERGARLSGGERQRIAIATAFLSGAPLLVLDEATSALDGRTEAAVMGAVADLRQGRTTLLIAHRLSTAAGADRIAVLEAGRLLEVGTPTALARSGGRLADLVAAQVVFA</sequence>
<dbReference type="InterPro" id="IPR036640">
    <property type="entry name" value="ABC1_TM_sf"/>
</dbReference>
<evidence type="ECO:0000256" key="8">
    <source>
        <dbReference type="ARBA" id="ARBA00023136"/>
    </source>
</evidence>
<dbReference type="GO" id="GO:0005886">
    <property type="term" value="C:plasma membrane"/>
    <property type="evidence" value="ECO:0007669"/>
    <property type="project" value="UniProtKB-SubCell"/>
</dbReference>
<feature type="domain" description="ABC transmembrane type-1" evidence="12">
    <location>
        <begin position="19"/>
        <end position="299"/>
    </location>
</feature>
<dbReference type="InterPro" id="IPR003593">
    <property type="entry name" value="AAA+_ATPase"/>
</dbReference>
<feature type="transmembrane region" description="Helical" evidence="10">
    <location>
        <begin position="138"/>
        <end position="155"/>
    </location>
</feature>
<dbReference type="InterPro" id="IPR027417">
    <property type="entry name" value="P-loop_NTPase"/>
</dbReference>
<evidence type="ECO:0000256" key="7">
    <source>
        <dbReference type="ARBA" id="ARBA00022989"/>
    </source>
</evidence>
<evidence type="ECO:0000313" key="13">
    <source>
        <dbReference type="EMBL" id="BAK38066.1"/>
    </source>
</evidence>
<reference evidence="13 14" key="1">
    <citation type="submission" date="2011-05" db="EMBL/GenBank/DDBJ databases">
        <title>Whole genome sequence of Microlunatus phosphovorus NM-1.</title>
        <authorList>
            <person name="Hosoyama A."/>
            <person name="Sasaki K."/>
            <person name="Harada T."/>
            <person name="Igarashi R."/>
            <person name="Kawakoshi A."/>
            <person name="Sasagawa M."/>
            <person name="Fukada J."/>
            <person name="Nakamura S."/>
            <person name="Katano Y."/>
            <person name="Hanada S."/>
            <person name="Kamagata Y."/>
            <person name="Nakamura N."/>
            <person name="Yamazaki S."/>
            <person name="Fujita N."/>
        </authorList>
    </citation>
    <scope>NUCLEOTIDE SEQUENCE [LARGE SCALE GENOMIC DNA]</scope>
    <source>
        <strain evidence="14">ATCC 700054 / DSM 10555 / JCM 9379 / NBRC 101784 / NCIMB 13414 / VKM Ac-1990 / NM-1</strain>
    </source>
</reference>
<comment type="subcellular location">
    <subcellularLocation>
        <location evidence="1">Cell membrane</location>
        <topology evidence="1">Multi-pass membrane protein</topology>
    </subcellularLocation>
</comment>
<dbReference type="InterPro" id="IPR017871">
    <property type="entry name" value="ABC_transporter-like_CS"/>
</dbReference>
<dbReference type="STRING" id="1032480.MLP_50520"/>
<dbReference type="OrthoDB" id="9806127at2"/>
<dbReference type="Gene3D" id="3.40.50.300">
    <property type="entry name" value="P-loop containing nucleotide triphosphate hydrolases"/>
    <property type="match status" value="1"/>
</dbReference>
<dbReference type="PROSITE" id="PS00211">
    <property type="entry name" value="ABC_TRANSPORTER_1"/>
    <property type="match status" value="1"/>
</dbReference>
<dbReference type="InterPro" id="IPR011527">
    <property type="entry name" value="ABC1_TM_dom"/>
</dbReference>
<protein>
    <submittedName>
        <fullName evidence="13">Putative ABC transporter permease/ATP-binding protein</fullName>
    </submittedName>
</protein>
<evidence type="ECO:0000256" key="3">
    <source>
        <dbReference type="ARBA" id="ARBA00022475"/>
    </source>
</evidence>
<keyword evidence="7 10" id="KW-1133">Transmembrane helix</keyword>
<dbReference type="EMBL" id="AP012204">
    <property type="protein sequence ID" value="BAK38066.1"/>
    <property type="molecule type" value="Genomic_DNA"/>
</dbReference>
<keyword evidence="5" id="KW-0547">Nucleotide-binding</keyword>
<dbReference type="PANTHER" id="PTHR24221:SF646">
    <property type="entry name" value="HAEMOLYSIN SECRETION ATP-BINDING PROTEIN"/>
    <property type="match status" value="1"/>
</dbReference>
<dbReference type="SMART" id="SM00382">
    <property type="entry name" value="AAA"/>
    <property type="match status" value="1"/>
</dbReference>
<keyword evidence="4 10" id="KW-0812">Transmembrane</keyword>
<accession>F5XH58</accession>
<keyword evidence="14" id="KW-1185">Reference proteome</keyword>
<dbReference type="SUPFAM" id="SSF90123">
    <property type="entry name" value="ABC transporter transmembrane region"/>
    <property type="match status" value="1"/>
</dbReference>
<feature type="transmembrane region" description="Helical" evidence="10">
    <location>
        <begin position="237"/>
        <end position="265"/>
    </location>
</feature>
<dbReference type="GO" id="GO:0005524">
    <property type="term" value="F:ATP binding"/>
    <property type="evidence" value="ECO:0007669"/>
    <property type="project" value="UniProtKB-KW"/>
</dbReference>
<dbReference type="SUPFAM" id="SSF52540">
    <property type="entry name" value="P-loop containing nucleoside triphosphate hydrolases"/>
    <property type="match status" value="1"/>
</dbReference>
<gene>
    <name evidence="13" type="ordered locus">MLP_50520</name>
</gene>
<feature type="transmembrane region" description="Helical" evidence="10">
    <location>
        <begin position="12"/>
        <end position="43"/>
    </location>
</feature>
<dbReference type="AlphaFoldDB" id="F5XH58"/>
<dbReference type="Pfam" id="PF00664">
    <property type="entry name" value="ABC_membrane"/>
    <property type="match status" value="1"/>
</dbReference>
<evidence type="ECO:0000313" key="14">
    <source>
        <dbReference type="Proteomes" id="UP000007947"/>
    </source>
</evidence>
<dbReference type="GO" id="GO:0140359">
    <property type="term" value="F:ABC-type transporter activity"/>
    <property type="evidence" value="ECO:0007669"/>
    <property type="project" value="InterPro"/>
</dbReference>
<evidence type="ECO:0000256" key="4">
    <source>
        <dbReference type="ARBA" id="ARBA00022692"/>
    </source>
</evidence>
<evidence type="ECO:0000256" key="6">
    <source>
        <dbReference type="ARBA" id="ARBA00022840"/>
    </source>
</evidence>
<keyword evidence="2" id="KW-0813">Transport</keyword>
<name>F5XH58_MICPN</name>
<dbReference type="PROSITE" id="PS50893">
    <property type="entry name" value="ABC_TRANSPORTER_2"/>
    <property type="match status" value="1"/>
</dbReference>
<keyword evidence="3" id="KW-1003">Cell membrane</keyword>
<proteinExistence type="inferred from homology"/>
<evidence type="ECO:0000259" key="11">
    <source>
        <dbReference type="PROSITE" id="PS50893"/>
    </source>
</evidence>
<evidence type="ECO:0000256" key="9">
    <source>
        <dbReference type="ARBA" id="ARBA00061644"/>
    </source>
</evidence>
<evidence type="ECO:0000256" key="5">
    <source>
        <dbReference type="ARBA" id="ARBA00022741"/>
    </source>
</evidence>
<dbReference type="eggNOG" id="COG4988">
    <property type="taxonomic scope" value="Bacteria"/>
</dbReference>
<dbReference type="InterPro" id="IPR039421">
    <property type="entry name" value="Type_1_exporter"/>
</dbReference>
<keyword evidence="6 13" id="KW-0067">ATP-binding</keyword>
<dbReference type="KEGG" id="mph:MLP_50520"/>
<evidence type="ECO:0000256" key="2">
    <source>
        <dbReference type="ARBA" id="ARBA00022448"/>
    </source>
</evidence>
<dbReference type="RefSeq" id="WP_013865880.1">
    <property type="nucleotide sequence ID" value="NC_015635.1"/>
</dbReference>
<dbReference type="GO" id="GO:0016887">
    <property type="term" value="F:ATP hydrolysis activity"/>
    <property type="evidence" value="ECO:0007669"/>
    <property type="project" value="InterPro"/>
</dbReference>
<evidence type="ECO:0000256" key="10">
    <source>
        <dbReference type="SAM" id="Phobius"/>
    </source>
</evidence>
<dbReference type="InterPro" id="IPR003439">
    <property type="entry name" value="ABC_transporter-like_ATP-bd"/>
</dbReference>
<dbReference type="PROSITE" id="PS50929">
    <property type="entry name" value="ABC_TM1F"/>
    <property type="match status" value="1"/>
</dbReference>
<feature type="transmembrane region" description="Helical" evidence="10">
    <location>
        <begin position="161"/>
        <end position="177"/>
    </location>
</feature>
<organism evidence="13 14">
    <name type="scientific">Microlunatus phosphovorus (strain ATCC 700054 / DSM 10555 / JCM 9379 / NBRC 101784 / NCIMB 13414 / VKM Ac-1990 / NM-1)</name>
    <dbReference type="NCBI Taxonomy" id="1032480"/>
    <lineage>
        <taxon>Bacteria</taxon>
        <taxon>Bacillati</taxon>
        <taxon>Actinomycetota</taxon>
        <taxon>Actinomycetes</taxon>
        <taxon>Propionibacteriales</taxon>
        <taxon>Propionibacteriaceae</taxon>
        <taxon>Microlunatus</taxon>
    </lineage>
</organism>
<dbReference type="Pfam" id="PF00005">
    <property type="entry name" value="ABC_tran"/>
    <property type="match status" value="1"/>
</dbReference>
<dbReference type="PANTHER" id="PTHR24221">
    <property type="entry name" value="ATP-BINDING CASSETTE SUB-FAMILY B"/>
    <property type="match status" value="1"/>
</dbReference>
<feature type="domain" description="ABC transporter" evidence="11">
    <location>
        <begin position="348"/>
        <end position="583"/>
    </location>
</feature>
<comment type="similarity">
    <text evidence="9">Belongs to the ABC transporter superfamily. Lipid exporter (TC 3.A.1.106) family.</text>
</comment>
<dbReference type="HOGENOM" id="CLU_000604_84_9_11"/>
<dbReference type="Proteomes" id="UP000007947">
    <property type="component" value="Chromosome"/>
</dbReference>
<evidence type="ECO:0000259" key="12">
    <source>
        <dbReference type="PROSITE" id="PS50929"/>
    </source>
</evidence>
<keyword evidence="8 10" id="KW-0472">Membrane</keyword>
<evidence type="ECO:0000256" key="1">
    <source>
        <dbReference type="ARBA" id="ARBA00004651"/>
    </source>
</evidence>
<dbReference type="GO" id="GO:0034040">
    <property type="term" value="F:ATPase-coupled lipid transmembrane transporter activity"/>
    <property type="evidence" value="ECO:0007669"/>
    <property type="project" value="TreeGrafter"/>
</dbReference>
<dbReference type="FunFam" id="3.40.50.300:FF:000299">
    <property type="entry name" value="ABC transporter ATP-binding protein/permease"/>
    <property type="match status" value="1"/>
</dbReference>
<dbReference type="Gene3D" id="1.20.1560.10">
    <property type="entry name" value="ABC transporter type 1, transmembrane domain"/>
    <property type="match status" value="1"/>
</dbReference>